<evidence type="ECO:0000313" key="2">
    <source>
        <dbReference type="EMBL" id="OJX60735.1"/>
    </source>
</evidence>
<name>A0A1M3L5B7_9BACT</name>
<dbReference type="Proteomes" id="UP000184233">
    <property type="component" value="Unassembled WGS sequence"/>
</dbReference>
<proteinExistence type="predicted"/>
<feature type="signal peptide" evidence="1">
    <location>
        <begin position="1"/>
        <end position="20"/>
    </location>
</feature>
<gene>
    <name evidence="2" type="ORF">BGO89_03960</name>
</gene>
<accession>A0A1M3L5B7</accession>
<reference evidence="2 3" key="1">
    <citation type="submission" date="2016-09" db="EMBL/GenBank/DDBJ databases">
        <title>Genome-resolved meta-omics ties microbial dynamics to process performance in biotechnology for thiocyanate degradation.</title>
        <authorList>
            <person name="Kantor R.S."/>
            <person name="Huddy R.J."/>
            <person name="Iyer R."/>
            <person name="Thomas B.C."/>
            <person name="Brown C.T."/>
            <person name="Anantharaman K."/>
            <person name="Tringe S."/>
            <person name="Hettich R.L."/>
            <person name="Harrison S.T."/>
            <person name="Banfield J.F."/>
        </authorList>
    </citation>
    <scope>NUCLEOTIDE SEQUENCE [LARGE SCALE GENOMIC DNA]</scope>
    <source>
        <strain evidence="2">59-99</strain>
    </source>
</reference>
<evidence type="ECO:0008006" key="4">
    <source>
        <dbReference type="Google" id="ProtNLM"/>
    </source>
</evidence>
<keyword evidence="1" id="KW-0732">Signal</keyword>
<organism evidence="2 3">
    <name type="scientific">Candidatus Kapaibacterium thiocyanatum</name>
    <dbReference type="NCBI Taxonomy" id="1895771"/>
    <lineage>
        <taxon>Bacteria</taxon>
        <taxon>Pseudomonadati</taxon>
        <taxon>Candidatus Kapaibacteriota</taxon>
        <taxon>Candidatus Kapaibacteriia</taxon>
        <taxon>Candidatus Kapaibacteriales</taxon>
        <taxon>Candidatus Kapaibacteriaceae</taxon>
        <taxon>Candidatus Kapaibacterium</taxon>
    </lineage>
</organism>
<feature type="chain" id="PRO_5012047370" description="Outer membrane protein beta-barrel domain-containing protein" evidence="1">
    <location>
        <begin position="21"/>
        <end position="239"/>
    </location>
</feature>
<dbReference type="EMBL" id="MKVH01000003">
    <property type="protein sequence ID" value="OJX60735.1"/>
    <property type="molecule type" value="Genomic_DNA"/>
</dbReference>
<evidence type="ECO:0000256" key="1">
    <source>
        <dbReference type="SAM" id="SignalP"/>
    </source>
</evidence>
<dbReference type="AlphaFoldDB" id="A0A1M3L5B7"/>
<sequence length="239" mass="25660">MRKLLSTVFMMTVTGLTALAQDGMTMAPSVDYVLKVGPSLHFVGGGINTVNAEGRKVNPDFMALPGYGVAIYAPFGSKTSLGARLDVGVTQFSTRMRPFEFYGGESNWNGYFIERYRYLTIAPTINLAGFLVGAGINIPMKATMEPSGGPEFTVDKTTLKTAIDIRIGGAIKVLENDLGVLNVEILARYFVGGIYNDGQYTMGTAVDRLGYPKTGVTTVENMVPASVSIGASYLFNLAF</sequence>
<evidence type="ECO:0000313" key="3">
    <source>
        <dbReference type="Proteomes" id="UP000184233"/>
    </source>
</evidence>
<comment type="caution">
    <text evidence="2">The sequence shown here is derived from an EMBL/GenBank/DDBJ whole genome shotgun (WGS) entry which is preliminary data.</text>
</comment>
<dbReference type="STRING" id="1895771.BGO89_03960"/>
<protein>
    <recommendedName>
        <fullName evidence="4">Outer membrane protein beta-barrel domain-containing protein</fullName>
    </recommendedName>
</protein>